<keyword evidence="11" id="KW-1185">Reference proteome</keyword>
<feature type="transmembrane region" description="Helical" evidence="8">
    <location>
        <begin position="147"/>
        <end position="167"/>
    </location>
</feature>
<evidence type="ECO:0000256" key="6">
    <source>
        <dbReference type="ARBA" id="ARBA00023136"/>
    </source>
</evidence>
<feature type="transmembrane region" description="Helical" evidence="8">
    <location>
        <begin position="90"/>
        <end position="109"/>
    </location>
</feature>
<evidence type="ECO:0000256" key="1">
    <source>
        <dbReference type="ARBA" id="ARBA00004141"/>
    </source>
</evidence>
<sequence>MSNLTMEQKTEESNSESTQNVELSSPENANQDSPRNASIQEKGEQQRAVTGFRWFLVCLSIFSANLLFGLDNTIAADIQGAVSETYQNTAQLGWLGVGFTLGSAAGILPIGKAYAIFDNRWVFITCLTNFAAASALCGAAPNMNAMIIGRVWAGFGGSGMYLGTLNISTALVLPKEQPVYVAGTGFIYGAGAILGPVVGGLLADSSATWRWAFYLNLVIFGAMSPIYLFLVPSVPRRPEMSFLQKVKLIDWLGILLNSAMYSCFTVAFLFGGVQWAWNDGRTIALIVLAFVLLIAFVLTQKFAILTDKVNRLFPCGFLRDPQLVLMYVLMFCSGLTLFVAVYYIPFYYLFARGESGTQAAVRLLPYICFYVAAILICGAVMGRVGYHIVWFLFSGLFLTAGAAAMYTVDPYTSNGKIIGYSILLAVGMTASQAPYAIGNLLAEPELAADMIQYINISQGSSQLVGLVIASAIFQAEAFSGIRALLPADRYTDADIQAAVAGARSEVLTQASPEIREAAIGVIVKAIDTIWIVVIVASAIFTVCSLFLSRERFVKPKGRNPGDSGPAMMVF</sequence>
<feature type="transmembrane region" description="Helical" evidence="8">
    <location>
        <begin position="388"/>
        <end position="406"/>
    </location>
</feature>
<evidence type="ECO:0000313" key="10">
    <source>
        <dbReference type="EMBL" id="KAK6949876.1"/>
    </source>
</evidence>
<feature type="transmembrane region" description="Helical" evidence="8">
    <location>
        <begin position="418"/>
        <end position="442"/>
    </location>
</feature>
<dbReference type="GO" id="GO:0005886">
    <property type="term" value="C:plasma membrane"/>
    <property type="evidence" value="ECO:0007669"/>
    <property type="project" value="TreeGrafter"/>
</dbReference>
<dbReference type="InterPro" id="IPR011701">
    <property type="entry name" value="MFS"/>
</dbReference>
<protein>
    <recommendedName>
        <fullName evidence="9">Major facilitator superfamily (MFS) profile domain-containing protein</fullName>
    </recommendedName>
</protein>
<dbReference type="InterPro" id="IPR020846">
    <property type="entry name" value="MFS_dom"/>
</dbReference>
<feature type="region of interest" description="Disordered" evidence="7">
    <location>
        <begin position="1"/>
        <end position="42"/>
    </location>
</feature>
<feature type="transmembrane region" description="Helical" evidence="8">
    <location>
        <begin position="179"/>
        <end position="199"/>
    </location>
</feature>
<evidence type="ECO:0000313" key="11">
    <source>
        <dbReference type="Proteomes" id="UP001369815"/>
    </source>
</evidence>
<dbReference type="SUPFAM" id="SSF103473">
    <property type="entry name" value="MFS general substrate transporter"/>
    <property type="match status" value="2"/>
</dbReference>
<feature type="transmembrane region" description="Helical" evidence="8">
    <location>
        <begin position="52"/>
        <end position="70"/>
    </location>
</feature>
<keyword evidence="3" id="KW-0813">Transport</keyword>
<evidence type="ECO:0000256" key="3">
    <source>
        <dbReference type="ARBA" id="ARBA00022448"/>
    </source>
</evidence>
<feature type="compositionally biased region" description="Polar residues" evidence="7">
    <location>
        <begin position="15"/>
        <end position="39"/>
    </location>
</feature>
<dbReference type="Pfam" id="PF07690">
    <property type="entry name" value="MFS_1"/>
    <property type="match status" value="1"/>
</dbReference>
<feature type="transmembrane region" description="Helical" evidence="8">
    <location>
        <begin position="463"/>
        <end position="485"/>
    </location>
</feature>
<dbReference type="PANTHER" id="PTHR23501">
    <property type="entry name" value="MAJOR FACILITATOR SUPERFAMILY"/>
    <property type="match status" value="1"/>
</dbReference>
<dbReference type="GO" id="GO:0022857">
    <property type="term" value="F:transmembrane transporter activity"/>
    <property type="evidence" value="ECO:0007669"/>
    <property type="project" value="InterPro"/>
</dbReference>
<evidence type="ECO:0000259" key="9">
    <source>
        <dbReference type="PROSITE" id="PS50850"/>
    </source>
</evidence>
<dbReference type="InterPro" id="IPR036259">
    <property type="entry name" value="MFS_trans_sf"/>
</dbReference>
<keyword evidence="5 8" id="KW-1133">Transmembrane helix</keyword>
<feature type="transmembrane region" description="Helical" evidence="8">
    <location>
        <begin position="529"/>
        <end position="548"/>
    </location>
</feature>
<evidence type="ECO:0000256" key="2">
    <source>
        <dbReference type="ARBA" id="ARBA00007520"/>
    </source>
</evidence>
<keyword evidence="4 8" id="KW-0812">Transmembrane</keyword>
<dbReference type="Proteomes" id="UP001369815">
    <property type="component" value="Unassembled WGS sequence"/>
</dbReference>
<name>A0AAX6MBS6_9PEZI</name>
<feature type="transmembrane region" description="Helical" evidence="8">
    <location>
        <begin position="283"/>
        <end position="304"/>
    </location>
</feature>
<dbReference type="EMBL" id="JBANMG010000008">
    <property type="protein sequence ID" value="KAK6949876.1"/>
    <property type="molecule type" value="Genomic_DNA"/>
</dbReference>
<gene>
    <name evidence="10" type="ORF">Daesc_008199</name>
</gene>
<dbReference type="PROSITE" id="PS50850">
    <property type="entry name" value="MFS"/>
    <property type="match status" value="1"/>
</dbReference>
<organism evidence="10 11">
    <name type="scientific">Daldinia eschscholtzii</name>
    <dbReference type="NCBI Taxonomy" id="292717"/>
    <lineage>
        <taxon>Eukaryota</taxon>
        <taxon>Fungi</taxon>
        <taxon>Dikarya</taxon>
        <taxon>Ascomycota</taxon>
        <taxon>Pezizomycotina</taxon>
        <taxon>Sordariomycetes</taxon>
        <taxon>Xylariomycetidae</taxon>
        <taxon>Xylariales</taxon>
        <taxon>Hypoxylaceae</taxon>
        <taxon>Daldinia</taxon>
    </lineage>
</organism>
<evidence type="ECO:0000256" key="5">
    <source>
        <dbReference type="ARBA" id="ARBA00022989"/>
    </source>
</evidence>
<dbReference type="Gene3D" id="1.20.1250.20">
    <property type="entry name" value="MFS general substrate transporter like domains"/>
    <property type="match status" value="2"/>
</dbReference>
<comment type="subcellular location">
    <subcellularLocation>
        <location evidence="1">Membrane</location>
        <topology evidence="1">Multi-pass membrane protein</topology>
    </subcellularLocation>
</comment>
<reference evidence="10 11" key="1">
    <citation type="journal article" date="2024" name="Front Chem Biol">
        <title>Unveiling the potential of Daldinia eschscholtzii MFLUCC 19-0629 through bioactivity and bioinformatics studies for enhanced sustainable agriculture production.</title>
        <authorList>
            <person name="Brooks S."/>
            <person name="Weaver J.A."/>
            <person name="Klomchit A."/>
            <person name="Alharthi S.A."/>
            <person name="Onlamun T."/>
            <person name="Nurani R."/>
            <person name="Vong T.K."/>
            <person name="Alberti F."/>
            <person name="Greco C."/>
        </authorList>
    </citation>
    <scope>NUCLEOTIDE SEQUENCE [LARGE SCALE GENOMIC DNA]</scope>
    <source>
        <strain evidence="10">MFLUCC 19-0629</strain>
    </source>
</reference>
<feature type="domain" description="Major facilitator superfamily (MFS) profile" evidence="9">
    <location>
        <begin position="57"/>
        <end position="552"/>
    </location>
</feature>
<dbReference type="PANTHER" id="PTHR23501:SF12">
    <property type="entry name" value="MAJOR FACILITATOR SUPERFAMILY (MFS) PROFILE DOMAIN-CONTAINING PROTEIN-RELATED"/>
    <property type="match status" value="1"/>
</dbReference>
<feature type="transmembrane region" description="Helical" evidence="8">
    <location>
        <begin position="324"/>
        <end position="343"/>
    </location>
</feature>
<feature type="transmembrane region" description="Helical" evidence="8">
    <location>
        <begin position="251"/>
        <end position="277"/>
    </location>
</feature>
<accession>A0AAX6MBS6</accession>
<keyword evidence="6 8" id="KW-0472">Membrane</keyword>
<feature type="transmembrane region" description="Helical" evidence="8">
    <location>
        <begin position="211"/>
        <end position="230"/>
    </location>
</feature>
<feature type="transmembrane region" description="Helical" evidence="8">
    <location>
        <begin position="363"/>
        <end position="381"/>
    </location>
</feature>
<dbReference type="AlphaFoldDB" id="A0AAX6MBS6"/>
<evidence type="ECO:0000256" key="4">
    <source>
        <dbReference type="ARBA" id="ARBA00022692"/>
    </source>
</evidence>
<evidence type="ECO:0000256" key="8">
    <source>
        <dbReference type="SAM" id="Phobius"/>
    </source>
</evidence>
<feature type="transmembrane region" description="Helical" evidence="8">
    <location>
        <begin position="121"/>
        <end position="141"/>
    </location>
</feature>
<proteinExistence type="inferred from homology"/>
<evidence type="ECO:0000256" key="7">
    <source>
        <dbReference type="SAM" id="MobiDB-lite"/>
    </source>
</evidence>
<comment type="similarity">
    <text evidence="2">Belongs to the major facilitator superfamily. TCR/Tet family.</text>
</comment>
<comment type="caution">
    <text evidence="10">The sequence shown here is derived from an EMBL/GenBank/DDBJ whole genome shotgun (WGS) entry which is preliminary data.</text>
</comment>